<name>A0AAV4VHE7_CAEEX</name>
<organism evidence="2 3">
    <name type="scientific">Caerostris extrusa</name>
    <name type="common">Bark spider</name>
    <name type="synonym">Caerostris bankana</name>
    <dbReference type="NCBI Taxonomy" id="172846"/>
    <lineage>
        <taxon>Eukaryota</taxon>
        <taxon>Metazoa</taxon>
        <taxon>Ecdysozoa</taxon>
        <taxon>Arthropoda</taxon>
        <taxon>Chelicerata</taxon>
        <taxon>Arachnida</taxon>
        <taxon>Araneae</taxon>
        <taxon>Araneomorphae</taxon>
        <taxon>Entelegynae</taxon>
        <taxon>Araneoidea</taxon>
        <taxon>Araneidae</taxon>
        <taxon>Caerostris</taxon>
    </lineage>
</organism>
<proteinExistence type="predicted"/>
<evidence type="ECO:0000256" key="1">
    <source>
        <dbReference type="SAM" id="Phobius"/>
    </source>
</evidence>
<sequence length="93" mass="10599">MVLRRFDYVFRGTFCPEVHYKRFTGPKKMTTTVSVRMELWGAAGVGLCVVYFGTIMSTADVERLSTVATRPKLKTKNITSQLKARRVPPRSRV</sequence>
<gene>
    <name evidence="2" type="ORF">CEXT_382131</name>
</gene>
<protein>
    <submittedName>
        <fullName evidence="2">Uncharacterized protein</fullName>
    </submittedName>
</protein>
<evidence type="ECO:0000313" key="3">
    <source>
        <dbReference type="Proteomes" id="UP001054945"/>
    </source>
</evidence>
<evidence type="ECO:0000313" key="2">
    <source>
        <dbReference type="EMBL" id="GIY69582.1"/>
    </source>
</evidence>
<keyword evidence="1" id="KW-0812">Transmembrane</keyword>
<reference evidence="2 3" key="1">
    <citation type="submission" date="2021-06" db="EMBL/GenBank/DDBJ databases">
        <title>Caerostris extrusa draft genome.</title>
        <authorList>
            <person name="Kono N."/>
            <person name="Arakawa K."/>
        </authorList>
    </citation>
    <scope>NUCLEOTIDE SEQUENCE [LARGE SCALE GENOMIC DNA]</scope>
</reference>
<comment type="caution">
    <text evidence="2">The sequence shown here is derived from an EMBL/GenBank/DDBJ whole genome shotgun (WGS) entry which is preliminary data.</text>
</comment>
<dbReference type="AlphaFoldDB" id="A0AAV4VHE7"/>
<keyword evidence="1" id="KW-0472">Membrane</keyword>
<keyword evidence="3" id="KW-1185">Reference proteome</keyword>
<dbReference type="Proteomes" id="UP001054945">
    <property type="component" value="Unassembled WGS sequence"/>
</dbReference>
<dbReference type="EMBL" id="BPLR01014553">
    <property type="protein sequence ID" value="GIY69582.1"/>
    <property type="molecule type" value="Genomic_DNA"/>
</dbReference>
<feature type="transmembrane region" description="Helical" evidence="1">
    <location>
        <begin position="39"/>
        <end position="61"/>
    </location>
</feature>
<keyword evidence="1" id="KW-1133">Transmembrane helix</keyword>
<accession>A0AAV4VHE7</accession>